<organism evidence="10 11">
    <name type="scientific">Cardamine amara subsp. amara</name>
    <dbReference type="NCBI Taxonomy" id="228776"/>
    <lineage>
        <taxon>Eukaryota</taxon>
        <taxon>Viridiplantae</taxon>
        <taxon>Streptophyta</taxon>
        <taxon>Embryophyta</taxon>
        <taxon>Tracheophyta</taxon>
        <taxon>Spermatophyta</taxon>
        <taxon>Magnoliopsida</taxon>
        <taxon>eudicotyledons</taxon>
        <taxon>Gunneridae</taxon>
        <taxon>Pentapetalae</taxon>
        <taxon>rosids</taxon>
        <taxon>malvids</taxon>
        <taxon>Brassicales</taxon>
        <taxon>Brassicaceae</taxon>
        <taxon>Cardamineae</taxon>
        <taxon>Cardamine</taxon>
    </lineage>
</organism>
<dbReference type="GO" id="GO:0008270">
    <property type="term" value="F:zinc ion binding"/>
    <property type="evidence" value="ECO:0007669"/>
    <property type="project" value="UniProtKB-KW"/>
</dbReference>
<protein>
    <recommendedName>
        <fullName evidence="2">RING-type E3 ubiquitin transferase</fullName>
        <ecNumber evidence="2">2.3.2.27</ecNumber>
    </recommendedName>
</protein>
<evidence type="ECO:0000256" key="2">
    <source>
        <dbReference type="ARBA" id="ARBA00012483"/>
    </source>
</evidence>
<dbReference type="InterPro" id="IPR001841">
    <property type="entry name" value="Znf_RING"/>
</dbReference>
<evidence type="ECO:0000256" key="1">
    <source>
        <dbReference type="ARBA" id="ARBA00000900"/>
    </source>
</evidence>
<evidence type="ECO:0000256" key="6">
    <source>
        <dbReference type="ARBA" id="ARBA00022786"/>
    </source>
</evidence>
<evidence type="ECO:0000256" key="4">
    <source>
        <dbReference type="ARBA" id="ARBA00022723"/>
    </source>
</evidence>
<comment type="caution">
    <text evidence="10">The sequence shown here is derived from an EMBL/GenBank/DDBJ whole genome shotgun (WGS) entry which is preliminary data.</text>
</comment>
<dbReference type="GO" id="GO:0061630">
    <property type="term" value="F:ubiquitin protein ligase activity"/>
    <property type="evidence" value="ECO:0007669"/>
    <property type="project" value="UniProtKB-EC"/>
</dbReference>
<dbReference type="Pfam" id="PF13639">
    <property type="entry name" value="zf-RING_2"/>
    <property type="match status" value="1"/>
</dbReference>
<dbReference type="PANTHER" id="PTHR22937:SF65">
    <property type="entry name" value="E3 UBIQUITIN-PROTEIN LIGASE ARK2C"/>
    <property type="match status" value="1"/>
</dbReference>
<evidence type="ECO:0000256" key="3">
    <source>
        <dbReference type="ARBA" id="ARBA00022679"/>
    </source>
</evidence>
<reference evidence="10 11" key="1">
    <citation type="submission" date="2024-04" db="EMBL/GenBank/DDBJ databases">
        <title>Genome assembly C_amara_ONT_v2.</title>
        <authorList>
            <person name="Yant L."/>
            <person name="Moore C."/>
            <person name="Slenker M."/>
        </authorList>
    </citation>
    <scope>NUCLEOTIDE SEQUENCE [LARGE SCALE GENOMIC DNA]</scope>
    <source>
        <tissue evidence="10">Leaf</tissue>
    </source>
</reference>
<keyword evidence="6" id="KW-0833">Ubl conjugation pathway</keyword>
<dbReference type="Proteomes" id="UP001558713">
    <property type="component" value="Unassembled WGS sequence"/>
</dbReference>
<dbReference type="PANTHER" id="PTHR22937">
    <property type="entry name" value="E3 UBIQUITIN-PROTEIN LIGASE RNF165"/>
    <property type="match status" value="1"/>
</dbReference>
<keyword evidence="3" id="KW-0808">Transferase</keyword>
<evidence type="ECO:0000259" key="9">
    <source>
        <dbReference type="PROSITE" id="PS50089"/>
    </source>
</evidence>
<evidence type="ECO:0000256" key="7">
    <source>
        <dbReference type="ARBA" id="ARBA00022833"/>
    </source>
</evidence>
<dbReference type="InterPro" id="IPR045191">
    <property type="entry name" value="MBR1/2-like"/>
</dbReference>
<dbReference type="SMART" id="SM00184">
    <property type="entry name" value="RING"/>
    <property type="match status" value="1"/>
</dbReference>
<proteinExistence type="predicted"/>
<dbReference type="SUPFAM" id="SSF57850">
    <property type="entry name" value="RING/U-box"/>
    <property type="match status" value="1"/>
</dbReference>
<dbReference type="EC" id="2.3.2.27" evidence="2"/>
<accession>A0ABD1BCV1</accession>
<evidence type="ECO:0000256" key="5">
    <source>
        <dbReference type="ARBA" id="ARBA00022771"/>
    </source>
</evidence>
<keyword evidence="4" id="KW-0479">Metal-binding</keyword>
<dbReference type="Gene3D" id="3.30.40.10">
    <property type="entry name" value="Zinc/RING finger domain, C3HC4 (zinc finger)"/>
    <property type="match status" value="1"/>
</dbReference>
<sequence length="142" mass="15938">MNRFGIANDGSTISREIDEALSSISFEGKGVIEVKIWKITTKVYNIDKASENLLIERYGSVLADDSPVMNLLRSNSNGSVGCVICLEDYKEGSIVAKLSCGHDFHGVCIKQWSKIKHQCPTCRLPISRRLSSFSYFLWIFKL</sequence>
<keyword evidence="7" id="KW-0862">Zinc</keyword>
<gene>
    <name evidence="10" type="ORF">V5N11_025234</name>
</gene>
<evidence type="ECO:0000256" key="8">
    <source>
        <dbReference type="PROSITE-ProRule" id="PRU00175"/>
    </source>
</evidence>
<dbReference type="AlphaFoldDB" id="A0ABD1BCV1"/>
<name>A0ABD1BCV1_CARAN</name>
<feature type="domain" description="RING-type" evidence="9">
    <location>
        <begin position="82"/>
        <end position="123"/>
    </location>
</feature>
<evidence type="ECO:0000313" key="11">
    <source>
        <dbReference type="Proteomes" id="UP001558713"/>
    </source>
</evidence>
<evidence type="ECO:0000313" key="10">
    <source>
        <dbReference type="EMBL" id="KAL1216732.1"/>
    </source>
</evidence>
<keyword evidence="5 8" id="KW-0863">Zinc-finger</keyword>
<dbReference type="InterPro" id="IPR013083">
    <property type="entry name" value="Znf_RING/FYVE/PHD"/>
</dbReference>
<dbReference type="PROSITE" id="PS50089">
    <property type="entry name" value="ZF_RING_2"/>
    <property type="match status" value="1"/>
</dbReference>
<comment type="catalytic activity">
    <reaction evidence="1">
        <text>S-ubiquitinyl-[E2 ubiquitin-conjugating enzyme]-L-cysteine + [acceptor protein]-L-lysine = [E2 ubiquitin-conjugating enzyme]-L-cysteine + N(6)-ubiquitinyl-[acceptor protein]-L-lysine.</text>
        <dbReference type="EC" id="2.3.2.27"/>
    </reaction>
</comment>
<keyword evidence="11" id="KW-1185">Reference proteome</keyword>
<dbReference type="EMBL" id="JBANAX010000259">
    <property type="protein sequence ID" value="KAL1216732.1"/>
    <property type="molecule type" value="Genomic_DNA"/>
</dbReference>